<dbReference type="InterPro" id="IPR005558">
    <property type="entry name" value="Crust_neurhormone_H"/>
</dbReference>
<dbReference type="InterPro" id="IPR001166">
    <property type="entry name" value="Hyperglycemic"/>
</dbReference>
<keyword evidence="6 9" id="KW-1015">Disulfide bond</keyword>
<accession>A8S5P5</accession>
<reference evidence="12" key="2">
    <citation type="journal article" date="2008" name="Gen. Comp. Endocrinol.">
        <title>Molecular cloning of four cDNAs encoding prepro-crustacean hyperglycemic hormone (CHH) from the eyestalk of the red rock crab Cancer productus: identification of two genetically encoded CHH isoforms and two putative post-translationally derived CHH variants.</title>
        <authorList>
            <person name="Hsu Y.W."/>
            <person name="Weller J.R."/>
            <person name="Christie A.E."/>
            <person name="de la Iglesia H.O."/>
        </authorList>
    </citation>
    <scope>NUCLEOTIDE SEQUENCE</scope>
    <source>
        <tissue evidence="12">Eyestalk</tissue>
    </source>
</reference>
<evidence type="ECO:0000256" key="6">
    <source>
        <dbReference type="ARBA" id="ARBA00023157"/>
    </source>
</evidence>
<dbReference type="PRINTS" id="PR00548">
    <property type="entry name" value="HYPRGLYCEMC1"/>
</dbReference>
<dbReference type="SUPFAM" id="SSF81778">
    <property type="entry name" value="Crustacean CHH/MIH/GIH neurohormone"/>
    <property type="match status" value="1"/>
</dbReference>
<evidence type="ECO:0000256" key="7">
    <source>
        <dbReference type="ARBA" id="ARBA00023320"/>
    </source>
</evidence>
<evidence type="ECO:0000256" key="3">
    <source>
        <dbReference type="ARBA" id="ARBA00022525"/>
    </source>
</evidence>
<keyword evidence="8" id="KW-0873">Pyrrolidone carboxylic acid</keyword>
<feature type="chain" id="PRO_5002726727" evidence="10">
    <location>
        <begin position="28"/>
        <end position="143"/>
    </location>
</feature>
<feature type="disulfide bond" evidence="9">
    <location>
        <begin position="93"/>
        <end position="119"/>
    </location>
</feature>
<protein>
    <submittedName>
        <fullName evidence="12">Prepro-crustacean hyperglycemic hormone I</fullName>
    </submittedName>
</protein>
<dbReference type="Pfam" id="PF03858">
    <property type="entry name" value="Crust_neuro_H"/>
    <property type="match status" value="1"/>
</dbReference>
<comment type="similarity">
    <text evidence="2">Belongs to the arthropod CHH/MIH/GIH/VIH hormone family.</text>
</comment>
<dbReference type="Pfam" id="PF01147">
    <property type="entry name" value="Crust_neurohorm"/>
    <property type="match status" value="1"/>
</dbReference>
<dbReference type="PANTHER" id="PTHR35981">
    <property type="entry name" value="ION TRANSPORT PEPTIDE, ISOFORM C"/>
    <property type="match status" value="1"/>
</dbReference>
<reference evidence="12" key="1">
    <citation type="submission" date="2007-05" db="EMBL/GenBank/DDBJ databases">
        <authorList>
            <person name="Hsu Y.-W.A."/>
            <person name="Weller J.R."/>
            <person name="Christie A.E."/>
            <person name="de la Iglesia H.O."/>
        </authorList>
    </citation>
    <scope>NUCLEOTIDE SEQUENCE</scope>
    <source>
        <tissue evidence="12">Eyestalk</tissue>
    </source>
</reference>
<feature type="signal peptide" evidence="10">
    <location>
        <begin position="1"/>
        <end position="27"/>
    </location>
</feature>
<dbReference type="EMBL" id="EF592483">
    <property type="protein sequence ID" value="ABQ41269.1"/>
    <property type="molecule type" value="mRNA"/>
</dbReference>
<evidence type="ECO:0000259" key="11">
    <source>
        <dbReference type="Pfam" id="PF03858"/>
    </source>
</evidence>
<evidence type="ECO:0000256" key="9">
    <source>
        <dbReference type="PIRSR" id="PIRSR631098-51"/>
    </source>
</evidence>
<keyword evidence="5" id="KW-0027">Amidation</keyword>
<gene>
    <name evidence="12" type="primary">CHH</name>
</gene>
<keyword evidence="4" id="KW-0372">Hormone</keyword>
<evidence type="ECO:0000256" key="1">
    <source>
        <dbReference type="ARBA" id="ARBA00004613"/>
    </source>
</evidence>
<keyword evidence="3" id="KW-0964">Secreted</keyword>
<dbReference type="GO" id="GO:0007623">
    <property type="term" value="P:circadian rhythm"/>
    <property type="evidence" value="ECO:0007669"/>
    <property type="project" value="TreeGrafter"/>
</dbReference>
<evidence type="ECO:0000256" key="2">
    <source>
        <dbReference type="ARBA" id="ARBA00005447"/>
    </source>
</evidence>
<organism evidence="12">
    <name type="scientific">Cancer productus</name>
    <name type="common">Red rock crab</name>
    <name type="synonym">Platycarcinus productus</name>
    <dbReference type="NCBI Taxonomy" id="88209"/>
    <lineage>
        <taxon>Eukaryota</taxon>
        <taxon>Metazoa</taxon>
        <taxon>Ecdysozoa</taxon>
        <taxon>Arthropoda</taxon>
        <taxon>Crustacea</taxon>
        <taxon>Multicrustacea</taxon>
        <taxon>Malacostraca</taxon>
        <taxon>Eumalacostraca</taxon>
        <taxon>Eucarida</taxon>
        <taxon>Decapoda</taxon>
        <taxon>Pleocyemata</taxon>
        <taxon>Brachyura</taxon>
        <taxon>Eubrachyura</taxon>
        <taxon>Cancroidea</taxon>
        <taxon>Cancridae</taxon>
        <taxon>Cancer</taxon>
    </lineage>
</organism>
<evidence type="ECO:0000256" key="8">
    <source>
        <dbReference type="PIRSR" id="PIRSR631098-50"/>
    </source>
</evidence>
<dbReference type="GO" id="GO:0005184">
    <property type="term" value="F:neuropeptide hormone activity"/>
    <property type="evidence" value="ECO:0007669"/>
    <property type="project" value="InterPro"/>
</dbReference>
<evidence type="ECO:0000256" key="5">
    <source>
        <dbReference type="ARBA" id="ARBA00022815"/>
    </source>
</evidence>
<feature type="modified residue" description="Pyrrolidone carboxylic acid; partial" evidence="8">
    <location>
        <position position="68"/>
    </location>
</feature>
<feature type="disulfide bond" evidence="9">
    <location>
        <begin position="74"/>
        <end position="110"/>
    </location>
</feature>
<dbReference type="PRINTS" id="PR00550">
    <property type="entry name" value="HYPRGLYCEMIC"/>
</dbReference>
<proteinExistence type="evidence at transcript level"/>
<dbReference type="PANTHER" id="PTHR35981:SF2">
    <property type="entry name" value="ION TRANSPORT PEPTIDE, ISOFORM C"/>
    <property type="match status" value="1"/>
</dbReference>
<evidence type="ECO:0000313" key="12">
    <source>
        <dbReference type="EMBL" id="ABQ41269.1"/>
    </source>
</evidence>
<dbReference type="Gene3D" id="1.10.2010.10">
    <property type="entry name" value="Crustacean CHH/MIH/GIH neurohormone"/>
    <property type="match status" value="1"/>
</dbReference>
<keyword evidence="10" id="KW-0732">Signal</keyword>
<dbReference type="InterPro" id="IPR031098">
    <property type="entry name" value="Crust_neurohorm"/>
</dbReference>
<keyword evidence="7" id="KW-0527">Neuropeptide</keyword>
<evidence type="ECO:0000256" key="4">
    <source>
        <dbReference type="ARBA" id="ARBA00022702"/>
    </source>
</evidence>
<feature type="domain" description="Crustacean neurohormone H" evidence="11">
    <location>
        <begin position="28"/>
        <end position="65"/>
    </location>
</feature>
<dbReference type="InterPro" id="IPR000346">
    <property type="entry name" value="Hyperglycemic1"/>
</dbReference>
<feature type="disulfide bond" evidence="9">
    <location>
        <begin position="90"/>
        <end position="106"/>
    </location>
</feature>
<name>A8S5P5_CANPR</name>
<dbReference type="AlphaFoldDB" id="A8S5P5"/>
<sequence>MLTSRTLPTIILGVLCIYLSTIPNAHARSAQGMGKMEHLLASYRGALESNTPTGDLPGGLVHPVEKRQIYDSSCKGVYDRGLFSDLEHVCDDCYNLYRNSYVASACRSNCYSNVVFRQCMEELLLMEEFDKYARAVQIVGKKK</sequence>
<dbReference type="GO" id="GO:0005576">
    <property type="term" value="C:extracellular region"/>
    <property type="evidence" value="ECO:0007669"/>
    <property type="project" value="UniProtKB-SubCell"/>
</dbReference>
<evidence type="ECO:0000256" key="10">
    <source>
        <dbReference type="SAM" id="SignalP"/>
    </source>
</evidence>
<comment type="subcellular location">
    <subcellularLocation>
        <location evidence="1">Secreted</location>
    </subcellularLocation>
</comment>
<dbReference type="InterPro" id="IPR035957">
    <property type="entry name" value="Crust_neurohorm_sf"/>
</dbReference>
<dbReference type="GO" id="GO:0007218">
    <property type="term" value="P:neuropeptide signaling pathway"/>
    <property type="evidence" value="ECO:0007669"/>
    <property type="project" value="UniProtKB-KW"/>
</dbReference>
<dbReference type="PROSITE" id="PS01250">
    <property type="entry name" value="CHH_MIH_GIH"/>
    <property type="match status" value="1"/>
</dbReference>
<dbReference type="InterPro" id="IPR018251">
    <property type="entry name" value="Crust_neurhormone_CS"/>
</dbReference>